<protein>
    <submittedName>
        <fullName evidence="4">Fimbrial protein</fullName>
    </submittedName>
</protein>
<organism evidence="4">
    <name type="scientific">Salmonella enterica subsp. enterica serovar Javiana</name>
    <dbReference type="NCBI Taxonomy" id="363569"/>
    <lineage>
        <taxon>Bacteria</taxon>
        <taxon>Pseudomonadati</taxon>
        <taxon>Pseudomonadota</taxon>
        <taxon>Gammaproteobacteria</taxon>
        <taxon>Enterobacterales</taxon>
        <taxon>Enterobacteriaceae</taxon>
        <taxon>Salmonella</taxon>
    </lineage>
</organism>
<dbReference type="EMBL" id="DAAMJC010000029">
    <property type="protein sequence ID" value="HAC6868150.1"/>
    <property type="molecule type" value="Genomic_DNA"/>
</dbReference>
<proteinExistence type="inferred from homology"/>
<dbReference type="InterPro" id="IPR003467">
    <property type="entry name" value="Fimbrial_K88_FaeH"/>
</dbReference>
<dbReference type="AlphaFoldDB" id="A0A607KL51"/>
<dbReference type="GO" id="GO:0009289">
    <property type="term" value="C:pilus"/>
    <property type="evidence" value="ECO:0007669"/>
    <property type="project" value="InterPro"/>
</dbReference>
<evidence type="ECO:0000256" key="3">
    <source>
        <dbReference type="SAM" id="SignalP"/>
    </source>
</evidence>
<reference evidence="4" key="1">
    <citation type="journal article" date="2018" name="Genome Biol.">
        <title>SKESA: strategic k-mer extension for scrupulous assemblies.</title>
        <authorList>
            <person name="Souvorov A."/>
            <person name="Agarwala R."/>
            <person name="Lipman D.J."/>
        </authorList>
    </citation>
    <scope>NUCLEOTIDE SEQUENCE</scope>
    <source>
        <strain evidence="4">13-1023</strain>
    </source>
</reference>
<dbReference type="GO" id="GO:0007155">
    <property type="term" value="P:cell adhesion"/>
    <property type="evidence" value="ECO:0007669"/>
    <property type="project" value="InterPro"/>
</dbReference>
<comment type="similarity">
    <text evidence="2">Belongs to the fimbrial K88 protein family.</text>
</comment>
<comment type="caution">
    <text evidence="4">The sequence shown here is derived from an EMBL/GenBank/DDBJ whole genome shotgun (WGS) entry which is preliminary data.</text>
</comment>
<evidence type="ECO:0000313" key="4">
    <source>
        <dbReference type="EMBL" id="HAC6868150.1"/>
    </source>
</evidence>
<sequence length="274" mass="28827">MNRHLSARTFIPAFSHLTLLCLLAGSVPAGVLAAWSTPGEDFSGELTLSGPVTSSRNPWSWKLMPSETDMSLRAADRTARNGEQVWSGLLKAQPVLLGKTTLTMPAGREGLAPRVSYGRHTSGAGPDWLADGEGEVTLPVYDSVSPDVLAGRFSFKLRAAMLLRHTQGDQPVYAGIYNDLAGNGLPPQGKTVPAGQLAAGLCGLFAGDGPAWLCGVGESVKAFLPLSHLTDSSLRQLQGVYGAGIVAGSGELALREGAMPARWKSTLNVSIEYQ</sequence>
<accession>A0A607KL51</accession>
<feature type="chain" id="PRO_5030145456" evidence="3">
    <location>
        <begin position="34"/>
        <end position="274"/>
    </location>
</feature>
<feature type="signal peptide" evidence="3">
    <location>
        <begin position="1"/>
        <end position="33"/>
    </location>
</feature>
<keyword evidence="1 3" id="KW-0732">Signal</keyword>
<reference evidence="4" key="2">
    <citation type="submission" date="2018-07" db="EMBL/GenBank/DDBJ databases">
        <authorList>
            <consortium name="NCBI Pathogen Detection Project"/>
        </authorList>
    </citation>
    <scope>NUCLEOTIDE SEQUENCE</scope>
    <source>
        <strain evidence="4">13-1023</strain>
    </source>
</reference>
<name>A0A607KL51_SALET</name>
<gene>
    <name evidence="4" type="ORF">G0D54_23950</name>
</gene>
<evidence type="ECO:0000256" key="2">
    <source>
        <dbReference type="ARBA" id="ARBA00049989"/>
    </source>
</evidence>
<evidence type="ECO:0000256" key="1">
    <source>
        <dbReference type="ARBA" id="ARBA00022729"/>
    </source>
</evidence>
<dbReference type="Pfam" id="PF02432">
    <property type="entry name" value="Fimbrial_K88"/>
    <property type="match status" value="1"/>
</dbReference>